<keyword evidence="3" id="KW-1185">Reference proteome</keyword>
<accession>A0A1G8DYK1</accession>
<dbReference type="PANTHER" id="PTHR42695">
    <property type="entry name" value="GLUTAMINE AMIDOTRANSFERASE YLR126C-RELATED"/>
    <property type="match status" value="1"/>
</dbReference>
<proteinExistence type="predicted"/>
<dbReference type="InterPro" id="IPR017926">
    <property type="entry name" value="GATASE"/>
</dbReference>
<dbReference type="Pfam" id="PF00117">
    <property type="entry name" value="GATase"/>
    <property type="match status" value="1"/>
</dbReference>
<evidence type="ECO:0000313" key="3">
    <source>
        <dbReference type="Proteomes" id="UP000198854"/>
    </source>
</evidence>
<dbReference type="STRING" id="861298.SAMN04488136_12229"/>
<protein>
    <submittedName>
        <fullName evidence="2">GMP synthase (Glutamine-hydrolysing)</fullName>
    </submittedName>
</protein>
<dbReference type="PROSITE" id="PS51273">
    <property type="entry name" value="GATASE_TYPE_1"/>
    <property type="match status" value="1"/>
</dbReference>
<dbReference type="InterPro" id="IPR029062">
    <property type="entry name" value="Class_I_gatase-like"/>
</dbReference>
<name>A0A1G8DYK1_9VIBR</name>
<organism evidence="2 3">
    <name type="scientific">Vibrio xiamenensis</name>
    <dbReference type="NCBI Taxonomy" id="861298"/>
    <lineage>
        <taxon>Bacteria</taxon>
        <taxon>Pseudomonadati</taxon>
        <taxon>Pseudomonadota</taxon>
        <taxon>Gammaproteobacteria</taxon>
        <taxon>Vibrionales</taxon>
        <taxon>Vibrionaceae</taxon>
        <taxon>Vibrio</taxon>
    </lineage>
</organism>
<dbReference type="OrthoDB" id="9813383at2"/>
<evidence type="ECO:0000313" key="2">
    <source>
        <dbReference type="EMBL" id="SDH62641.1"/>
    </source>
</evidence>
<sequence>MKSLVIVNVGQAPKNQLEKYGDFELWAKRAIGEPVVPIVFHDGVAEPLPDFDTLAGVIIMGSLAMVTEQTPWMKRLGEQILALNNQKIPLLGICFGHQLIADALGGRVDYNPRGLEIGTIELERCDDAQHDALFSSVSPQFKAQAVHFQSVLDLPPHAVRLAKSAMDDNHAFRVGENTWGVQFHPEFTPDIMHDSLSNQKDHLGDEYASKVQCVTDTEQAKQILVQFAQLCAERT</sequence>
<dbReference type="RefSeq" id="WP_093276434.1">
    <property type="nucleotide sequence ID" value="NZ_FNDD01000022.1"/>
</dbReference>
<dbReference type="GO" id="GO:0005829">
    <property type="term" value="C:cytosol"/>
    <property type="evidence" value="ECO:0007669"/>
    <property type="project" value="TreeGrafter"/>
</dbReference>
<dbReference type="NCBIfam" id="NF006562">
    <property type="entry name" value="PRK09065.1"/>
    <property type="match status" value="1"/>
</dbReference>
<feature type="domain" description="Glutamine amidotransferase" evidence="1">
    <location>
        <begin position="56"/>
        <end position="192"/>
    </location>
</feature>
<dbReference type="AlphaFoldDB" id="A0A1G8DYK1"/>
<dbReference type="CDD" id="cd01741">
    <property type="entry name" value="GATase1_1"/>
    <property type="match status" value="1"/>
</dbReference>
<dbReference type="InterPro" id="IPR044992">
    <property type="entry name" value="ChyE-like"/>
</dbReference>
<dbReference type="Proteomes" id="UP000198854">
    <property type="component" value="Unassembled WGS sequence"/>
</dbReference>
<evidence type="ECO:0000259" key="1">
    <source>
        <dbReference type="Pfam" id="PF00117"/>
    </source>
</evidence>
<dbReference type="Gene3D" id="3.40.50.880">
    <property type="match status" value="1"/>
</dbReference>
<gene>
    <name evidence="2" type="ORF">SAMN04488136_12229</name>
</gene>
<dbReference type="EMBL" id="FNDD01000022">
    <property type="protein sequence ID" value="SDH62641.1"/>
    <property type="molecule type" value="Genomic_DNA"/>
</dbReference>
<dbReference type="PANTHER" id="PTHR42695:SF5">
    <property type="entry name" value="GLUTAMINE AMIDOTRANSFERASE YLR126C-RELATED"/>
    <property type="match status" value="1"/>
</dbReference>
<reference evidence="2 3" key="1">
    <citation type="submission" date="2016-10" db="EMBL/GenBank/DDBJ databases">
        <authorList>
            <person name="de Groot N.N."/>
        </authorList>
    </citation>
    <scope>NUCLEOTIDE SEQUENCE [LARGE SCALE GENOMIC DNA]</scope>
    <source>
        <strain evidence="2 3">CGMCC 1.10228</strain>
    </source>
</reference>
<dbReference type="SUPFAM" id="SSF52317">
    <property type="entry name" value="Class I glutamine amidotransferase-like"/>
    <property type="match status" value="1"/>
</dbReference>